<feature type="transmembrane region" description="Helical" evidence="4">
    <location>
        <begin position="171"/>
        <end position="191"/>
    </location>
</feature>
<keyword evidence="2 4" id="KW-1133">Transmembrane helix</keyword>
<feature type="transmembrane region" description="Helical" evidence="4">
    <location>
        <begin position="373"/>
        <end position="391"/>
    </location>
</feature>
<proteinExistence type="predicted"/>
<dbReference type="Gene3D" id="1.20.1250.20">
    <property type="entry name" value="MFS general substrate transporter like domains"/>
    <property type="match status" value="1"/>
</dbReference>
<evidence type="ECO:0000256" key="4">
    <source>
        <dbReference type="SAM" id="Phobius"/>
    </source>
</evidence>
<keyword evidence="7" id="KW-1185">Reference proteome</keyword>
<feature type="transmembrane region" description="Helical" evidence="4">
    <location>
        <begin position="108"/>
        <end position="129"/>
    </location>
</feature>
<feature type="transmembrane region" description="Helical" evidence="4">
    <location>
        <begin position="219"/>
        <end position="244"/>
    </location>
</feature>
<dbReference type="PROSITE" id="PS50850">
    <property type="entry name" value="MFS"/>
    <property type="match status" value="1"/>
</dbReference>
<organism evidence="6 7">
    <name type="scientific">Phenylobacterium haematophilum</name>
    <dbReference type="NCBI Taxonomy" id="98513"/>
    <lineage>
        <taxon>Bacteria</taxon>
        <taxon>Pseudomonadati</taxon>
        <taxon>Pseudomonadota</taxon>
        <taxon>Alphaproteobacteria</taxon>
        <taxon>Caulobacterales</taxon>
        <taxon>Caulobacteraceae</taxon>
        <taxon>Phenylobacterium</taxon>
    </lineage>
</organism>
<feature type="transmembrane region" description="Helical" evidence="4">
    <location>
        <begin position="83"/>
        <end position="102"/>
    </location>
</feature>
<feature type="domain" description="Major facilitator superfamily (MFS) profile" evidence="5">
    <location>
        <begin position="18"/>
        <end position="396"/>
    </location>
</feature>
<feature type="transmembrane region" description="Helical" evidence="4">
    <location>
        <begin position="285"/>
        <end position="303"/>
    </location>
</feature>
<evidence type="ECO:0000313" key="6">
    <source>
        <dbReference type="EMBL" id="MBB3890691.1"/>
    </source>
</evidence>
<keyword evidence="1 4" id="KW-0812">Transmembrane</keyword>
<feature type="transmembrane region" description="Helical" evidence="4">
    <location>
        <begin position="19"/>
        <end position="36"/>
    </location>
</feature>
<dbReference type="Proteomes" id="UP000530564">
    <property type="component" value="Unassembled WGS sequence"/>
</dbReference>
<evidence type="ECO:0000259" key="5">
    <source>
        <dbReference type="PROSITE" id="PS50850"/>
    </source>
</evidence>
<evidence type="ECO:0000256" key="2">
    <source>
        <dbReference type="ARBA" id="ARBA00022989"/>
    </source>
</evidence>
<comment type="caution">
    <text evidence="6">The sequence shown here is derived from an EMBL/GenBank/DDBJ whole genome shotgun (WGS) entry which is preliminary data.</text>
</comment>
<evidence type="ECO:0000256" key="3">
    <source>
        <dbReference type="ARBA" id="ARBA00023136"/>
    </source>
</evidence>
<feature type="transmembrane region" description="Helical" evidence="4">
    <location>
        <begin position="348"/>
        <end position="367"/>
    </location>
</feature>
<dbReference type="SUPFAM" id="SSF103473">
    <property type="entry name" value="MFS general substrate transporter"/>
    <property type="match status" value="1"/>
</dbReference>
<reference evidence="6 7" key="1">
    <citation type="submission" date="2020-08" db="EMBL/GenBank/DDBJ databases">
        <title>Genomic Encyclopedia of Type Strains, Phase IV (KMG-IV): sequencing the most valuable type-strain genomes for metagenomic binning, comparative biology and taxonomic classification.</title>
        <authorList>
            <person name="Goeker M."/>
        </authorList>
    </citation>
    <scope>NUCLEOTIDE SEQUENCE [LARGE SCALE GENOMIC DNA]</scope>
    <source>
        <strain evidence="6 7">DSM 21793</strain>
    </source>
</reference>
<dbReference type="AlphaFoldDB" id="A0A839ZZC0"/>
<gene>
    <name evidence="6" type="ORF">GGQ61_001408</name>
</gene>
<accession>A0A839ZZC0</accession>
<dbReference type="EMBL" id="JACIDK010000002">
    <property type="protein sequence ID" value="MBB3890691.1"/>
    <property type="molecule type" value="Genomic_DNA"/>
</dbReference>
<feature type="transmembrane region" description="Helical" evidence="4">
    <location>
        <begin position="141"/>
        <end position="159"/>
    </location>
</feature>
<sequence length="403" mass="40250">MTQVQNPEDAVPHLDAARILFLALAAAVATSTSYLVQPELGLIAADIDASLVATSAAAGLPIVGYMLGLALLVPLVDRTSAHALVPAQLAALAGALILTSAATSVEVFGAGLLLSGVFASTGAQMSTLAAKHAAPDRQGRALGAVTAGISAGILLGRLVGGGLTDAVGWRAMLLIVAGACLLCAVVGRALLPRQVPRALGAWLGGLLSTPQLLRAHPDLLIAAMAGALWFFAFSLVWAGVSLTLSLPPYSLSPTTVGLYSLAGLAGMAAPPLAGRLADRFGTRPVVIGGLVLAIACTLAIAPGLGSPPLTLVALALFDAGLFAAQVANQARIIRLDPLRPAQLNSTYMVIYFVGGSLGAAAGGPIVSTLGWPIGASAAALAIAAALVLYAVQARASAARPVET</sequence>
<dbReference type="InterPro" id="IPR036259">
    <property type="entry name" value="MFS_trans_sf"/>
</dbReference>
<feature type="transmembrane region" description="Helical" evidence="4">
    <location>
        <begin position="256"/>
        <end position="273"/>
    </location>
</feature>
<name>A0A839ZZC0_9CAUL</name>
<feature type="transmembrane region" description="Helical" evidence="4">
    <location>
        <begin position="309"/>
        <end position="327"/>
    </location>
</feature>
<keyword evidence="3 4" id="KW-0472">Membrane</keyword>
<feature type="transmembrane region" description="Helical" evidence="4">
    <location>
        <begin position="56"/>
        <end position="76"/>
    </location>
</feature>
<dbReference type="Pfam" id="PF07690">
    <property type="entry name" value="MFS_1"/>
    <property type="match status" value="1"/>
</dbReference>
<dbReference type="InterPro" id="IPR011701">
    <property type="entry name" value="MFS"/>
</dbReference>
<dbReference type="GO" id="GO:0022857">
    <property type="term" value="F:transmembrane transporter activity"/>
    <property type="evidence" value="ECO:0007669"/>
    <property type="project" value="InterPro"/>
</dbReference>
<dbReference type="InterPro" id="IPR020846">
    <property type="entry name" value="MFS_dom"/>
</dbReference>
<protein>
    <submittedName>
        <fullName evidence="6">Putative MFS family arabinose efflux permease</fullName>
    </submittedName>
</protein>
<dbReference type="PANTHER" id="PTHR42910:SF1">
    <property type="entry name" value="MAJOR FACILITATOR SUPERFAMILY (MFS) PROFILE DOMAIN-CONTAINING PROTEIN"/>
    <property type="match status" value="1"/>
</dbReference>
<dbReference type="RefSeq" id="WP_221220918.1">
    <property type="nucleotide sequence ID" value="NZ_JACIDK010000002.1"/>
</dbReference>
<dbReference type="PANTHER" id="PTHR42910">
    <property type="entry name" value="TRANSPORTER SCO4007-RELATED"/>
    <property type="match status" value="1"/>
</dbReference>
<evidence type="ECO:0000313" key="7">
    <source>
        <dbReference type="Proteomes" id="UP000530564"/>
    </source>
</evidence>
<evidence type="ECO:0000256" key="1">
    <source>
        <dbReference type="ARBA" id="ARBA00022692"/>
    </source>
</evidence>